<dbReference type="GO" id="GO:0016887">
    <property type="term" value="F:ATP hydrolysis activity"/>
    <property type="evidence" value="ECO:0007669"/>
    <property type="project" value="InterPro"/>
</dbReference>
<keyword evidence="7 11" id="KW-0067">ATP-binding</keyword>
<organism evidence="11 12">
    <name type="scientific">Haloactinopolyspora alba</name>
    <dbReference type="NCBI Taxonomy" id="648780"/>
    <lineage>
        <taxon>Bacteria</taxon>
        <taxon>Bacillati</taxon>
        <taxon>Actinomycetota</taxon>
        <taxon>Actinomycetes</taxon>
        <taxon>Jiangellales</taxon>
        <taxon>Jiangellaceae</taxon>
        <taxon>Haloactinopolyspora</taxon>
    </lineage>
</organism>
<dbReference type="EMBL" id="PYGE01000016">
    <property type="protein sequence ID" value="PSL00350.1"/>
    <property type="molecule type" value="Genomic_DNA"/>
</dbReference>
<evidence type="ECO:0000313" key="12">
    <source>
        <dbReference type="Proteomes" id="UP000243528"/>
    </source>
</evidence>
<gene>
    <name evidence="11" type="ORF">CLV30_11610</name>
</gene>
<evidence type="ECO:0000256" key="4">
    <source>
        <dbReference type="ARBA" id="ARBA00022597"/>
    </source>
</evidence>
<dbReference type="CDD" id="cd03216">
    <property type="entry name" value="ABC_Carb_Monos_I"/>
    <property type="match status" value="1"/>
</dbReference>
<evidence type="ECO:0000256" key="6">
    <source>
        <dbReference type="ARBA" id="ARBA00022741"/>
    </source>
</evidence>
<keyword evidence="3" id="KW-1003">Cell membrane</keyword>
<evidence type="ECO:0000256" key="5">
    <source>
        <dbReference type="ARBA" id="ARBA00022737"/>
    </source>
</evidence>
<feature type="domain" description="ABC transporter" evidence="10">
    <location>
        <begin position="13"/>
        <end position="249"/>
    </location>
</feature>
<dbReference type="GO" id="GO:0005524">
    <property type="term" value="F:ATP binding"/>
    <property type="evidence" value="ECO:0007669"/>
    <property type="project" value="UniProtKB-KW"/>
</dbReference>
<evidence type="ECO:0000256" key="7">
    <source>
        <dbReference type="ARBA" id="ARBA00022840"/>
    </source>
</evidence>
<dbReference type="PANTHER" id="PTHR43790">
    <property type="entry name" value="CARBOHYDRATE TRANSPORT ATP-BINDING PROTEIN MG119-RELATED"/>
    <property type="match status" value="1"/>
</dbReference>
<proteinExistence type="predicted"/>
<reference evidence="11 12" key="1">
    <citation type="submission" date="2018-03" db="EMBL/GenBank/DDBJ databases">
        <title>Genomic Encyclopedia of Archaeal and Bacterial Type Strains, Phase II (KMG-II): from individual species to whole genera.</title>
        <authorList>
            <person name="Goeker M."/>
        </authorList>
    </citation>
    <scope>NUCLEOTIDE SEQUENCE [LARGE SCALE GENOMIC DNA]</scope>
    <source>
        <strain evidence="11 12">DSM 45211</strain>
    </source>
</reference>
<protein>
    <submittedName>
        <fullName evidence="11">Monosaccharide ABC transporter ATP-binding protein (CUT2 family)</fullName>
    </submittedName>
</protein>
<keyword evidence="4" id="KW-0762">Sugar transport</keyword>
<dbReference type="Proteomes" id="UP000243528">
    <property type="component" value="Unassembled WGS sequence"/>
</dbReference>
<keyword evidence="6" id="KW-0547">Nucleotide-binding</keyword>
<dbReference type="FunFam" id="3.40.50.300:FF:000127">
    <property type="entry name" value="Ribose import ATP-binding protein RbsA"/>
    <property type="match status" value="1"/>
</dbReference>
<accession>A0A2P8DT08</accession>
<dbReference type="Gene3D" id="3.40.50.300">
    <property type="entry name" value="P-loop containing nucleotide triphosphate hydrolases"/>
    <property type="match status" value="2"/>
</dbReference>
<dbReference type="GO" id="GO:0005886">
    <property type="term" value="C:plasma membrane"/>
    <property type="evidence" value="ECO:0007669"/>
    <property type="project" value="UniProtKB-SubCell"/>
</dbReference>
<keyword evidence="8" id="KW-1278">Translocase</keyword>
<dbReference type="InterPro" id="IPR003439">
    <property type="entry name" value="ABC_transporter-like_ATP-bd"/>
</dbReference>
<dbReference type="CDD" id="cd03215">
    <property type="entry name" value="ABC_Carb_Monos_II"/>
    <property type="match status" value="1"/>
</dbReference>
<evidence type="ECO:0000256" key="8">
    <source>
        <dbReference type="ARBA" id="ARBA00022967"/>
    </source>
</evidence>
<dbReference type="InterPro" id="IPR027417">
    <property type="entry name" value="P-loop_NTPase"/>
</dbReference>
<evidence type="ECO:0000256" key="3">
    <source>
        <dbReference type="ARBA" id="ARBA00022475"/>
    </source>
</evidence>
<feature type="domain" description="ABC transporter" evidence="10">
    <location>
        <begin position="266"/>
        <end position="510"/>
    </location>
</feature>
<dbReference type="PANTHER" id="PTHR43790:SF3">
    <property type="entry name" value="D-ALLOSE IMPORT ATP-BINDING PROTEIN ALSA-RELATED"/>
    <property type="match status" value="1"/>
</dbReference>
<dbReference type="SUPFAM" id="SSF52540">
    <property type="entry name" value="P-loop containing nucleoside triphosphate hydrolases"/>
    <property type="match status" value="2"/>
</dbReference>
<evidence type="ECO:0000256" key="1">
    <source>
        <dbReference type="ARBA" id="ARBA00004202"/>
    </source>
</evidence>
<dbReference type="PROSITE" id="PS00211">
    <property type="entry name" value="ABC_TRANSPORTER_1"/>
    <property type="match status" value="1"/>
</dbReference>
<evidence type="ECO:0000256" key="9">
    <source>
        <dbReference type="ARBA" id="ARBA00023136"/>
    </source>
</evidence>
<dbReference type="InterPro" id="IPR017871">
    <property type="entry name" value="ABC_transporter-like_CS"/>
</dbReference>
<dbReference type="RefSeq" id="WP_106538792.1">
    <property type="nucleotide sequence ID" value="NZ_PYGE01000016.1"/>
</dbReference>
<comment type="caution">
    <text evidence="11">The sequence shown here is derived from an EMBL/GenBank/DDBJ whole genome shotgun (WGS) entry which is preliminary data.</text>
</comment>
<evidence type="ECO:0000256" key="2">
    <source>
        <dbReference type="ARBA" id="ARBA00022448"/>
    </source>
</evidence>
<evidence type="ECO:0000259" key="10">
    <source>
        <dbReference type="PROSITE" id="PS50893"/>
    </source>
</evidence>
<comment type="subcellular location">
    <subcellularLocation>
        <location evidence="1">Cell membrane</location>
        <topology evidence="1">Peripheral membrane protein</topology>
    </subcellularLocation>
</comment>
<dbReference type="InterPro" id="IPR050107">
    <property type="entry name" value="ABC_carbohydrate_import_ATPase"/>
</dbReference>
<dbReference type="Pfam" id="PF00005">
    <property type="entry name" value="ABC_tran"/>
    <property type="match status" value="2"/>
</dbReference>
<dbReference type="SMART" id="SM00382">
    <property type="entry name" value="AAA"/>
    <property type="match status" value="2"/>
</dbReference>
<sequence>MSAAPEVSSDVVVRALGVTKIYGGTHALRGVDFEVRAGRVVALLGENGAGKSTLMKILAGVEQPTAGQLELYGRPASFDSPADALSQGVAIIHQELNLCPNLSVADNIFLGRERGRGGGFVDYSEQSELAHRLFERLEEPIDPGRLVEDLRLGQQQLVEIARALSEQTRVLIMDEPTSALSGSEVEVLFRVIRELTAQGVAIIYISHHLDECLEIADDAVVLRDGSVVAAASMADVDLSWIVQQMVGRDEGELYAPLAFDPGVPLLEIRDVVVADPENAGRLAVRDVSLTVHENEVVGLYGLMGAGRTELLEAVAGRNAVAAGDIRLDGASLVGKRISERIRAGVALVPEDRHRDGLVPALSVGRNLSLAALSRFLKGVFLDRRTEATAVQSAMSDVRVKAAGAHAEIGSLSGGNQQKVVVGKVLLTSPRVVVLDEPTRGIDVGAKADIFALMADQAKDGRGVLFATSEVEEVLHAADRIIVMSRGLVVGEFDPRTTTREELMAASGEALEGLTTNGGDPA</sequence>
<dbReference type="InterPro" id="IPR003593">
    <property type="entry name" value="AAA+_ATPase"/>
</dbReference>
<dbReference type="PROSITE" id="PS50893">
    <property type="entry name" value="ABC_TRANSPORTER_2"/>
    <property type="match status" value="2"/>
</dbReference>
<name>A0A2P8DT08_9ACTN</name>
<keyword evidence="9" id="KW-0472">Membrane</keyword>
<keyword evidence="5" id="KW-0677">Repeat</keyword>
<dbReference type="AlphaFoldDB" id="A0A2P8DT08"/>
<dbReference type="OrthoDB" id="39350at2"/>
<keyword evidence="12" id="KW-1185">Reference proteome</keyword>
<keyword evidence="2" id="KW-0813">Transport</keyword>
<evidence type="ECO:0000313" key="11">
    <source>
        <dbReference type="EMBL" id="PSL00350.1"/>
    </source>
</evidence>